<accession>A0A212R681</accession>
<feature type="transmembrane region" description="Helical" evidence="1">
    <location>
        <begin position="12"/>
        <end position="31"/>
    </location>
</feature>
<evidence type="ECO:0000313" key="2">
    <source>
        <dbReference type="EMBL" id="SNB67653.1"/>
    </source>
</evidence>
<dbReference type="Proteomes" id="UP000197025">
    <property type="component" value="Unassembled WGS sequence"/>
</dbReference>
<feature type="transmembrane region" description="Helical" evidence="1">
    <location>
        <begin position="75"/>
        <end position="98"/>
    </location>
</feature>
<feature type="transmembrane region" description="Helical" evidence="1">
    <location>
        <begin position="207"/>
        <end position="226"/>
    </location>
</feature>
<dbReference type="InParanoid" id="A0A212R681"/>
<feature type="transmembrane region" description="Helical" evidence="1">
    <location>
        <begin position="43"/>
        <end position="63"/>
    </location>
</feature>
<protein>
    <submittedName>
        <fullName evidence="2">Uncharacterized protein</fullName>
    </submittedName>
</protein>
<keyword evidence="1" id="KW-0812">Transmembrane</keyword>
<evidence type="ECO:0000313" key="3">
    <source>
        <dbReference type="Proteomes" id="UP000197025"/>
    </source>
</evidence>
<keyword evidence="1" id="KW-0472">Membrane</keyword>
<reference evidence="3" key="1">
    <citation type="submission" date="2017-06" db="EMBL/GenBank/DDBJ databases">
        <authorList>
            <person name="Varghese N."/>
            <person name="Submissions S."/>
        </authorList>
    </citation>
    <scope>NUCLEOTIDE SEQUENCE [LARGE SCALE GENOMIC DNA]</scope>
    <source>
        <strain evidence="3">JAD2</strain>
    </source>
</reference>
<keyword evidence="1" id="KW-1133">Transmembrane helix</keyword>
<keyword evidence="3" id="KW-1185">Reference proteome</keyword>
<name>A0A212R681_9CHLR</name>
<proteinExistence type="predicted"/>
<evidence type="ECO:0000256" key="1">
    <source>
        <dbReference type="SAM" id="Phobius"/>
    </source>
</evidence>
<feature type="transmembrane region" description="Helical" evidence="1">
    <location>
        <begin position="142"/>
        <end position="162"/>
    </location>
</feature>
<gene>
    <name evidence="2" type="ORF">SAMN02746019_00013740</name>
</gene>
<dbReference type="AlphaFoldDB" id="A0A212R681"/>
<feature type="transmembrane region" description="Helical" evidence="1">
    <location>
        <begin position="182"/>
        <end position="200"/>
    </location>
</feature>
<feature type="transmembrane region" description="Helical" evidence="1">
    <location>
        <begin position="246"/>
        <end position="265"/>
    </location>
</feature>
<sequence length="515" mass="57166">MEREVSIRSLILRMLVFDAVVLLSAASAFVLFPDRIARWIAEFYPVILSALCVWFSCQIYLSQNSLKRKHLASRIWGLLAAGLGFWAIGEIVWAVYGLFATPPDFGWMDLFWLIGNGFLIAFYALLLRFLSPAIQGWNRFLAVGLILLFIVVAGAAIYAPMLVEPPTDWLEFAVSLLYETQYLLLLVGATLLTLAVYKGILGISWSILAVGMWWIAFTDLLFIYLGLNDLYYPGGKVTPLSVLHNLLYIAAYVIILNGLYLRWALPFPAVRAEEVLMVASKFRPQETWVLISDESGRALFVDPRLPRALGAADIGEMTGEFIGAILGLQPNTEFEILREALTHGSSRPRPVLIAGRSHVLQAVAEEETSFREVYWLLTPGDARLEIRPGGKVSLEALLAQAMRGAARSPGELRKVYVQAVFQLLAIMCVRFGGEAVGQQFVRRFGSIVCSEESLSDLLEDAKACRGLLERALECALIMVPVDQMRSALKRLEESLGEEVLRAADAVGLRLSFPDG</sequence>
<feature type="transmembrane region" description="Helical" evidence="1">
    <location>
        <begin position="110"/>
        <end position="130"/>
    </location>
</feature>
<dbReference type="RefSeq" id="WP_088571547.1">
    <property type="nucleotide sequence ID" value="NZ_FYEK01000032.1"/>
</dbReference>
<dbReference type="EMBL" id="FYEK01000032">
    <property type="protein sequence ID" value="SNB67653.1"/>
    <property type="molecule type" value="Genomic_DNA"/>
</dbReference>
<organism evidence="2 3">
    <name type="scientific">Thermoflexus hugenholtzii JAD2</name>
    <dbReference type="NCBI Taxonomy" id="877466"/>
    <lineage>
        <taxon>Bacteria</taxon>
        <taxon>Bacillati</taxon>
        <taxon>Chloroflexota</taxon>
        <taxon>Thermoflexia</taxon>
        <taxon>Thermoflexales</taxon>
        <taxon>Thermoflexaceae</taxon>
        <taxon>Thermoflexus</taxon>
    </lineage>
</organism>